<dbReference type="PIRSF" id="PIRSF000194">
    <property type="entry name" value="DHFR"/>
    <property type="match status" value="1"/>
</dbReference>
<evidence type="ECO:0000313" key="11">
    <source>
        <dbReference type="EMBL" id="RHF90718.1"/>
    </source>
</evidence>
<proteinExistence type="inferred from homology"/>
<dbReference type="Proteomes" id="UP000284779">
    <property type="component" value="Unassembled WGS sequence"/>
</dbReference>
<dbReference type="Pfam" id="PF00186">
    <property type="entry name" value="DHFR_1"/>
    <property type="match status" value="1"/>
</dbReference>
<dbReference type="RefSeq" id="WP_005364041.1">
    <property type="nucleotide sequence ID" value="NZ_CABJDQ010000004.1"/>
</dbReference>
<dbReference type="EMBL" id="QSFO01000005">
    <property type="protein sequence ID" value="RHA55215.1"/>
    <property type="molecule type" value="Genomic_DNA"/>
</dbReference>
<dbReference type="Proteomes" id="UP000283314">
    <property type="component" value="Unassembled WGS sequence"/>
</dbReference>
<dbReference type="EMBL" id="QSFD01000008">
    <property type="protein sequence ID" value="RHA17758.1"/>
    <property type="molecule type" value="Genomic_DNA"/>
</dbReference>
<evidence type="ECO:0000313" key="12">
    <source>
        <dbReference type="EMBL" id="RHL45893.1"/>
    </source>
</evidence>
<dbReference type="InterPro" id="IPR012259">
    <property type="entry name" value="DHFR"/>
</dbReference>
<dbReference type="GO" id="GO:0050661">
    <property type="term" value="F:NADP binding"/>
    <property type="evidence" value="ECO:0007669"/>
    <property type="project" value="InterPro"/>
</dbReference>
<evidence type="ECO:0000313" key="10">
    <source>
        <dbReference type="EMBL" id="RHA55215.1"/>
    </source>
</evidence>
<dbReference type="PRINTS" id="PR00070">
    <property type="entry name" value="DHFR"/>
</dbReference>
<dbReference type="GeneID" id="66466889"/>
<evidence type="ECO:0000256" key="6">
    <source>
        <dbReference type="ARBA" id="ARBA00023002"/>
    </source>
</evidence>
<evidence type="ECO:0000256" key="2">
    <source>
        <dbReference type="ARBA" id="ARBA00009539"/>
    </source>
</evidence>
<evidence type="ECO:0000259" key="8">
    <source>
        <dbReference type="PROSITE" id="PS51330"/>
    </source>
</evidence>
<evidence type="ECO:0000256" key="3">
    <source>
        <dbReference type="ARBA" id="ARBA00012856"/>
    </source>
</evidence>
<feature type="domain" description="DHFR" evidence="8">
    <location>
        <begin position="1"/>
        <end position="162"/>
    </location>
</feature>
<keyword evidence="6 7" id="KW-0560">Oxidoreductase</keyword>
<evidence type="ECO:0000256" key="7">
    <source>
        <dbReference type="PIRNR" id="PIRNR000194"/>
    </source>
</evidence>
<dbReference type="Proteomes" id="UP000286186">
    <property type="component" value="Unassembled WGS sequence"/>
</dbReference>
<evidence type="ECO:0000256" key="1">
    <source>
        <dbReference type="ARBA" id="ARBA00004903"/>
    </source>
</evidence>
<dbReference type="EMBL" id="QROT01000004">
    <property type="protein sequence ID" value="RHL45893.1"/>
    <property type="molecule type" value="Genomic_DNA"/>
</dbReference>
<organism evidence="10 14">
    <name type="scientific">Eubacterium ventriosum</name>
    <dbReference type="NCBI Taxonomy" id="39496"/>
    <lineage>
        <taxon>Bacteria</taxon>
        <taxon>Bacillati</taxon>
        <taxon>Bacillota</taxon>
        <taxon>Clostridia</taxon>
        <taxon>Eubacteriales</taxon>
        <taxon>Eubacteriaceae</taxon>
        <taxon>Eubacterium</taxon>
    </lineage>
</organism>
<dbReference type="AlphaFoldDB" id="A0A413S1J2"/>
<evidence type="ECO:0000313" key="15">
    <source>
        <dbReference type="Proteomes" id="UP000284779"/>
    </source>
</evidence>
<dbReference type="GO" id="GO:0006730">
    <property type="term" value="P:one-carbon metabolic process"/>
    <property type="evidence" value="ECO:0007669"/>
    <property type="project" value="UniProtKB-KW"/>
</dbReference>
<dbReference type="GO" id="GO:0046654">
    <property type="term" value="P:tetrahydrofolate biosynthetic process"/>
    <property type="evidence" value="ECO:0007669"/>
    <property type="project" value="UniProtKB-UniPathway"/>
</dbReference>
<dbReference type="GO" id="GO:0046655">
    <property type="term" value="P:folic acid metabolic process"/>
    <property type="evidence" value="ECO:0007669"/>
    <property type="project" value="TreeGrafter"/>
</dbReference>
<evidence type="ECO:0000313" key="14">
    <source>
        <dbReference type="Proteomes" id="UP000284598"/>
    </source>
</evidence>
<evidence type="ECO:0000256" key="4">
    <source>
        <dbReference type="ARBA" id="ARBA00022563"/>
    </source>
</evidence>
<evidence type="ECO:0000313" key="13">
    <source>
        <dbReference type="Proteomes" id="UP000283314"/>
    </source>
</evidence>
<dbReference type="UniPathway" id="UPA00077">
    <property type="reaction ID" value="UER00158"/>
</dbReference>
<dbReference type="InterPro" id="IPR024072">
    <property type="entry name" value="DHFR-like_dom_sf"/>
</dbReference>
<accession>A0A413S1J2</accession>
<dbReference type="PANTHER" id="PTHR48069">
    <property type="entry name" value="DIHYDROFOLATE REDUCTASE"/>
    <property type="match status" value="1"/>
</dbReference>
<keyword evidence="4 7" id="KW-0554">One-carbon metabolism</keyword>
<dbReference type="EC" id="1.5.1.3" evidence="3 7"/>
<evidence type="ECO:0000256" key="5">
    <source>
        <dbReference type="ARBA" id="ARBA00022857"/>
    </source>
</evidence>
<dbReference type="PROSITE" id="PS51330">
    <property type="entry name" value="DHFR_2"/>
    <property type="match status" value="1"/>
</dbReference>
<evidence type="ECO:0000313" key="16">
    <source>
        <dbReference type="Proteomes" id="UP000286186"/>
    </source>
</evidence>
<comment type="function">
    <text evidence="7">Key enzyme in folate metabolism. Catalyzes an essential reaction for de novo glycine and purine synthesis, and for DNA precursor synthesis.</text>
</comment>
<dbReference type="EMBL" id="QRHR01000001">
    <property type="protein sequence ID" value="RHF90718.1"/>
    <property type="molecule type" value="Genomic_DNA"/>
</dbReference>
<evidence type="ECO:0000313" key="9">
    <source>
        <dbReference type="EMBL" id="RHA17758.1"/>
    </source>
</evidence>
<sequence length="162" mass="18555">MNLIVAVDENWAIGYNNELLVSIPDDMKFFRETTTGKVVIMGRKTLESFPGGRPLKNRVNIVITKKEDYEVDGAVVVHSVEEAVKEASKYDENDVFVIGGGSIYKAMLPYCNTAYVTYINQAYSADTFIPNLDKEVDWVLADESDENTYFDIEYFFRTYKRK</sequence>
<comment type="similarity">
    <text evidence="2 7">Belongs to the dihydrofolate reductase family.</text>
</comment>
<reference evidence="13 14" key="1">
    <citation type="submission" date="2018-08" db="EMBL/GenBank/DDBJ databases">
        <title>A genome reference for cultivated species of the human gut microbiota.</title>
        <authorList>
            <person name="Zou Y."/>
            <person name="Xue W."/>
            <person name="Luo G."/>
        </authorList>
    </citation>
    <scope>NUCLEOTIDE SEQUENCE [LARGE SCALE GENOMIC DNA]</scope>
    <source>
        <strain evidence="12 13">AF37-4</strain>
        <strain evidence="11 16">AM23-22</strain>
        <strain evidence="10 14">AM43-2</strain>
        <strain evidence="9 15">AM44-11BH</strain>
    </source>
</reference>
<dbReference type="PANTHER" id="PTHR48069:SF3">
    <property type="entry name" value="DIHYDROFOLATE REDUCTASE"/>
    <property type="match status" value="1"/>
</dbReference>
<dbReference type="GO" id="GO:0046452">
    <property type="term" value="P:dihydrofolate metabolic process"/>
    <property type="evidence" value="ECO:0007669"/>
    <property type="project" value="TreeGrafter"/>
</dbReference>
<dbReference type="SUPFAM" id="SSF53597">
    <property type="entry name" value="Dihydrofolate reductase-like"/>
    <property type="match status" value="1"/>
</dbReference>
<gene>
    <name evidence="12" type="ORF">DW018_06505</name>
    <name evidence="11" type="ORF">DW652_00460</name>
    <name evidence="10" type="ORF">DW929_05580</name>
    <name evidence="9" type="ORF">DW944_09000</name>
</gene>
<keyword evidence="15" id="KW-1185">Reference proteome</keyword>
<comment type="caution">
    <text evidence="10">The sequence shown here is derived from an EMBL/GenBank/DDBJ whole genome shotgun (WGS) entry which is preliminary data.</text>
</comment>
<dbReference type="Proteomes" id="UP000284598">
    <property type="component" value="Unassembled WGS sequence"/>
</dbReference>
<comment type="catalytic activity">
    <reaction evidence="7">
        <text>(6S)-5,6,7,8-tetrahydrofolate + NADP(+) = 7,8-dihydrofolate + NADPH + H(+)</text>
        <dbReference type="Rhea" id="RHEA:15009"/>
        <dbReference type="ChEBI" id="CHEBI:15378"/>
        <dbReference type="ChEBI" id="CHEBI:57451"/>
        <dbReference type="ChEBI" id="CHEBI:57453"/>
        <dbReference type="ChEBI" id="CHEBI:57783"/>
        <dbReference type="ChEBI" id="CHEBI:58349"/>
        <dbReference type="EC" id="1.5.1.3"/>
    </reaction>
</comment>
<comment type="pathway">
    <text evidence="1 7">Cofactor biosynthesis; tetrahydrofolate biosynthesis; 5,6,7,8-tetrahydrofolate from 7,8-dihydrofolate: step 1/1.</text>
</comment>
<dbReference type="CDD" id="cd00209">
    <property type="entry name" value="DHFR"/>
    <property type="match status" value="1"/>
</dbReference>
<dbReference type="InterPro" id="IPR001796">
    <property type="entry name" value="DHFR_dom"/>
</dbReference>
<name>A0A413S1J2_9FIRM</name>
<protein>
    <recommendedName>
        <fullName evidence="3 7">Dihydrofolate reductase</fullName>
        <ecNumber evidence="3 7">1.5.1.3</ecNumber>
    </recommendedName>
</protein>
<keyword evidence="5 7" id="KW-0521">NADP</keyword>
<dbReference type="GO" id="GO:0004146">
    <property type="term" value="F:dihydrofolate reductase activity"/>
    <property type="evidence" value="ECO:0007669"/>
    <property type="project" value="UniProtKB-EC"/>
</dbReference>
<dbReference type="Gene3D" id="3.40.430.10">
    <property type="entry name" value="Dihydrofolate Reductase, subunit A"/>
    <property type="match status" value="1"/>
</dbReference>